<keyword evidence="1" id="KW-0472">Membrane</keyword>
<dbReference type="eggNOG" id="arCOG00568">
    <property type="taxonomic scope" value="Archaea"/>
</dbReference>
<feature type="transmembrane region" description="Helical" evidence="1">
    <location>
        <begin position="60"/>
        <end position="79"/>
    </location>
</feature>
<dbReference type="AlphaFoldDB" id="Q97B32"/>
<dbReference type="HOGENOM" id="CLU_415415_0_0_2"/>
<feature type="transmembrane region" description="Helical" evidence="1">
    <location>
        <begin position="240"/>
        <end position="259"/>
    </location>
</feature>
<feature type="transmembrane region" description="Helical" evidence="1">
    <location>
        <begin position="311"/>
        <end position="332"/>
    </location>
</feature>
<sequence>MNRKSLAILALITGVGIGIRIIPSLTSYGWGNDFGIYYTITQDYIRSRLAVIDVPSPWGISGYGSFPVMYWVISVIYFFTGIKWVYLLKFVPPVFGGLTVTIIYFIAKEITKDERVAFLSAIFLAVDPVQAYQTSISSILVFGHFFGLLTILTFLTSFRNTKYFVSATVFSVLLVMSHQLSTFMYLLEMLGILAYYKLSRGSIGLYHKIYIEAFSSFMFLYWIINVKHTLGFISGGSLGIPWYITISIYFVLLTLFISLPKKYTSSLLWAIKKLRPINYKHTTKLAVLLSFVIPLAGIVLMRRYITNITGYTFAVFIPILLTVSIASVGYIVAWKKYPVLLGMLALLLVTAIYAVATMSTVLLPGRFFEYIFEILSIYDAAGLYSYIDSRRPKGIKIEYVKSNSLGARQLWDVSVGQPGIGPTAIVYSKVNSRSYQATYYYEKKRYSKSQVISAIVLFIVLIGSASAVYPLGQVVVPSGTQAISYQDEYAINWVVAHDTGNYSVLSDHRLGLMIEAYNITDPFEYASYVWNSTDYAVIVPQLLGEYKNISMHPVEFILIDNYMYKDGVWGYKGGVNPDIPPIKFTNQSFLKFVAQPFIPVYFNFSASTGDWAMVVAVNWTFISEKYHFEVPVGLLNLTFNNSVNAVQLLQIVNPALIPYYTSYYQG</sequence>
<dbReference type="DNASU" id="1441734"/>
<evidence type="ECO:0000313" key="3">
    <source>
        <dbReference type="Proteomes" id="UP000001017"/>
    </source>
</evidence>
<feature type="transmembrane region" description="Helical" evidence="1">
    <location>
        <begin position="339"/>
        <end position="361"/>
    </location>
</feature>
<feature type="transmembrane region" description="Helical" evidence="1">
    <location>
        <begin position="285"/>
        <end position="305"/>
    </location>
</feature>
<reference evidence="2 3" key="1">
    <citation type="journal article" date="1999" name="Proc. Jpn. Acad.">
        <title>Determination of the complete genomic DNA sequence of Thermoplasma volvanium GSS1.</title>
        <authorList>
            <person name="Kawashima T."/>
            <person name="Yamamoto Y."/>
            <person name="Aramaki H."/>
            <person name="Nunoshiba T."/>
            <person name="Kawamoto T."/>
            <person name="Watanabe K."/>
            <person name="Yamazaki M."/>
            <person name="Kanehori K."/>
            <person name="Amano N."/>
            <person name="Ohya Y."/>
            <person name="Makino K."/>
            <person name="Suzuki M."/>
        </authorList>
    </citation>
    <scope>NUCLEOTIDE SEQUENCE [LARGE SCALE GENOMIC DNA]</scope>
    <source>
        <strain evidence="3">ATCC 51530 / DSM 4299 / JCM 9571 / NBRC 15438 / GSS1</strain>
    </source>
</reference>
<dbReference type="PaxDb" id="273116-14324843"/>
<dbReference type="KEGG" id="tvo:TVG0620303"/>
<feature type="transmembrane region" description="Helical" evidence="1">
    <location>
        <begin position="164"/>
        <end position="193"/>
    </location>
</feature>
<organism evidence="2 3">
    <name type="scientific">Thermoplasma volcanium (strain ATCC 51530 / DSM 4299 / JCM 9571 / NBRC 15438 / GSS1)</name>
    <dbReference type="NCBI Taxonomy" id="273116"/>
    <lineage>
        <taxon>Archaea</taxon>
        <taxon>Methanobacteriati</taxon>
        <taxon>Thermoplasmatota</taxon>
        <taxon>Thermoplasmata</taxon>
        <taxon>Thermoplasmatales</taxon>
        <taxon>Thermoplasmataceae</taxon>
        <taxon>Thermoplasma</taxon>
    </lineage>
</organism>
<dbReference type="EMBL" id="BA000011">
    <property type="protein sequence ID" value="BAB59769.1"/>
    <property type="molecule type" value="Genomic_DNA"/>
</dbReference>
<protein>
    <submittedName>
        <fullName evidence="2">TVG0620303 protein</fullName>
    </submittedName>
</protein>
<keyword evidence="1" id="KW-0812">Transmembrane</keyword>
<gene>
    <name evidence="2" type="ORF">TVG0620303</name>
</gene>
<feature type="transmembrane region" description="Helical" evidence="1">
    <location>
        <begin position="86"/>
        <end position="104"/>
    </location>
</feature>
<keyword evidence="3" id="KW-1185">Reference proteome</keyword>
<feature type="transmembrane region" description="Helical" evidence="1">
    <location>
        <begin position="451"/>
        <end position="472"/>
    </location>
</feature>
<keyword evidence="1" id="KW-1133">Transmembrane helix</keyword>
<feature type="transmembrane region" description="Helical" evidence="1">
    <location>
        <begin position="139"/>
        <end position="158"/>
    </location>
</feature>
<dbReference type="GeneID" id="1441734"/>
<evidence type="ECO:0000256" key="1">
    <source>
        <dbReference type="SAM" id="Phobius"/>
    </source>
</evidence>
<name>Q97B32_THEVO</name>
<reference evidence="2 3" key="2">
    <citation type="journal article" date="2000" name="Proc. Natl. Acad. Sci. U.S.A.">
        <title>Archaeal adaptation to higher temperatures revealed by genomic sequence of Thermoplasma volcanium.</title>
        <authorList>
            <person name="Kawashima T."/>
            <person name="Amano N."/>
            <person name="Koike H."/>
            <person name="Makino S."/>
            <person name="Higuchi S."/>
            <person name="Kawashima-Ohya Y."/>
            <person name="Watanabe K."/>
            <person name="Yamazaki M."/>
            <person name="Kanehori K."/>
            <person name="Kawamoto T."/>
            <person name="Nunoshiba T."/>
            <person name="Yamamoto Y."/>
            <person name="Aramaki H."/>
            <person name="Makino K."/>
            <person name="Suzuki M."/>
        </authorList>
    </citation>
    <scope>NUCLEOTIDE SEQUENCE [LARGE SCALE GENOMIC DNA]</scope>
    <source>
        <strain evidence="3">ATCC 51530 / DSM 4299 / JCM 9571 / NBRC 15438 / GSS1</strain>
    </source>
</reference>
<proteinExistence type="predicted"/>
<dbReference type="Proteomes" id="UP000001017">
    <property type="component" value="Chromosome"/>
</dbReference>
<dbReference type="OrthoDB" id="56753at2157"/>
<evidence type="ECO:0000313" key="2">
    <source>
        <dbReference type="EMBL" id="BAB59769.1"/>
    </source>
</evidence>
<feature type="transmembrane region" description="Helical" evidence="1">
    <location>
        <begin position="205"/>
        <end position="224"/>
    </location>
</feature>
<accession>Q97B32</accession>
<dbReference type="RefSeq" id="WP_010916886.1">
    <property type="nucleotide sequence ID" value="NC_002689.2"/>
</dbReference>